<accession>A0A6M4HBV5</accession>
<gene>
    <name evidence="3" type="ORF">DSM104440_02278</name>
</gene>
<feature type="transmembrane region" description="Helical" evidence="1">
    <location>
        <begin position="41"/>
        <end position="69"/>
    </location>
</feature>
<keyword evidence="1" id="KW-1133">Transmembrane helix</keyword>
<dbReference type="RefSeq" id="WP_171162743.1">
    <property type="nucleotide sequence ID" value="NZ_CP053073.1"/>
</dbReference>
<dbReference type="PANTHER" id="PTHR40547:SF1">
    <property type="entry name" value="SLL0298 PROTEIN"/>
    <property type="match status" value="1"/>
</dbReference>
<name>A0A6M4HBV5_9PROT</name>
<sequence>MLKQKLSKWLPDPDTIRDSKWLRWCAPLLTHPRLWHMHRQAVALGVSIGLVTGLIPGPVQMLLAVLIAIPLRANIPAAIFTTLYTNPFTFVPLYILAYNIGRVVTGDSTPLAMPHEIEWSWAGMVDLFPGLVRWLASMGDTLIIGLAIQAVLFAVVGYFATRVLWRVIVTWAWRRRWKVRNKRDAAA</sequence>
<protein>
    <recommendedName>
        <fullName evidence="2">DUF2062 domain-containing protein</fullName>
    </recommendedName>
</protein>
<feature type="transmembrane region" description="Helical" evidence="1">
    <location>
        <begin position="75"/>
        <end position="98"/>
    </location>
</feature>
<dbReference type="InterPro" id="IPR018639">
    <property type="entry name" value="DUF2062"/>
</dbReference>
<feature type="transmembrane region" description="Helical" evidence="1">
    <location>
        <begin position="119"/>
        <end position="136"/>
    </location>
</feature>
<reference evidence="3 4" key="1">
    <citation type="submission" date="2020-04" db="EMBL/GenBank/DDBJ databases">
        <title>Usitatibacter rugosus gen. nov., sp. nov. and Usitatibacter palustris sp. nov., novel members of Usitatibacteraceae fam. nov. within the order Nitrosomonadales isolated from soil.</title>
        <authorList>
            <person name="Huber K.J."/>
            <person name="Neumann-Schaal M."/>
            <person name="Geppert A."/>
            <person name="Luckner M."/>
            <person name="Wanner G."/>
            <person name="Overmann J."/>
        </authorList>
    </citation>
    <scope>NUCLEOTIDE SEQUENCE [LARGE SCALE GENOMIC DNA]</scope>
    <source>
        <strain evidence="3 4">Swamp67</strain>
    </source>
</reference>
<organism evidence="3 4">
    <name type="scientific">Usitatibacter palustris</name>
    <dbReference type="NCBI Taxonomy" id="2732487"/>
    <lineage>
        <taxon>Bacteria</taxon>
        <taxon>Pseudomonadati</taxon>
        <taxon>Pseudomonadota</taxon>
        <taxon>Betaproteobacteria</taxon>
        <taxon>Nitrosomonadales</taxon>
        <taxon>Usitatibacteraceae</taxon>
        <taxon>Usitatibacter</taxon>
    </lineage>
</organism>
<keyword evidence="1" id="KW-0812">Transmembrane</keyword>
<dbReference type="Pfam" id="PF09835">
    <property type="entry name" value="DUF2062"/>
    <property type="match status" value="1"/>
</dbReference>
<dbReference type="InParanoid" id="A0A6M4HBV5"/>
<keyword evidence="1" id="KW-0472">Membrane</keyword>
<dbReference type="AlphaFoldDB" id="A0A6M4HBV5"/>
<dbReference type="Proteomes" id="UP000503096">
    <property type="component" value="Chromosome"/>
</dbReference>
<evidence type="ECO:0000256" key="1">
    <source>
        <dbReference type="SAM" id="Phobius"/>
    </source>
</evidence>
<dbReference type="EMBL" id="CP053073">
    <property type="protein sequence ID" value="QJR15457.1"/>
    <property type="molecule type" value="Genomic_DNA"/>
</dbReference>
<feature type="transmembrane region" description="Helical" evidence="1">
    <location>
        <begin position="142"/>
        <end position="173"/>
    </location>
</feature>
<feature type="domain" description="DUF2062" evidence="2">
    <location>
        <begin position="22"/>
        <end position="174"/>
    </location>
</feature>
<evidence type="ECO:0000313" key="3">
    <source>
        <dbReference type="EMBL" id="QJR15457.1"/>
    </source>
</evidence>
<keyword evidence="4" id="KW-1185">Reference proteome</keyword>
<evidence type="ECO:0000259" key="2">
    <source>
        <dbReference type="Pfam" id="PF09835"/>
    </source>
</evidence>
<evidence type="ECO:0000313" key="4">
    <source>
        <dbReference type="Proteomes" id="UP000503096"/>
    </source>
</evidence>
<dbReference type="PANTHER" id="PTHR40547">
    <property type="entry name" value="SLL0298 PROTEIN"/>
    <property type="match status" value="1"/>
</dbReference>
<proteinExistence type="predicted"/>
<dbReference type="KEGG" id="upl:DSM104440_02278"/>